<dbReference type="GO" id="GO:0006226">
    <property type="term" value="P:dUMP biosynthetic process"/>
    <property type="evidence" value="ECO:0007669"/>
    <property type="project" value="UniProtKB-UniRule"/>
</dbReference>
<dbReference type="CDD" id="cd07557">
    <property type="entry name" value="trimeric_dUTPase"/>
    <property type="match status" value="1"/>
</dbReference>
<evidence type="ECO:0000259" key="7">
    <source>
        <dbReference type="Pfam" id="PF00692"/>
    </source>
</evidence>
<keyword evidence="6" id="KW-0460">Magnesium</keyword>
<dbReference type="VEuPathDB" id="MicrosporidiaDB:AEWD_060380"/>
<dbReference type="GO" id="GO:0004170">
    <property type="term" value="F:dUTP diphosphatase activity"/>
    <property type="evidence" value="ECO:0007669"/>
    <property type="project" value="UniProtKB-UniRule"/>
</dbReference>
<feature type="domain" description="dUTPase-like" evidence="7">
    <location>
        <begin position="15"/>
        <end position="142"/>
    </location>
</feature>
<sequence>MTVSEIRVRKINPRAKIPKRQSEGAAGYDIHSVESGRIPPNGRKSVRTGLAWDVPQSVVGLVFGRSGLALRNWIEVVETCVHPGEDKELVITLVNNGREVFEYEESSRIAQLVFVPVLSCEIDLVESLDLTERGCLGFGSTGMK</sequence>
<dbReference type="InterPro" id="IPR033704">
    <property type="entry name" value="dUTPase_trimeric"/>
</dbReference>
<organism evidence="8">
    <name type="scientific">Encephalitozoon cuniculi</name>
    <name type="common">Microsporidian parasite</name>
    <dbReference type="NCBI Taxonomy" id="6035"/>
    <lineage>
        <taxon>Eukaryota</taxon>
        <taxon>Fungi</taxon>
        <taxon>Fungi incertae sedis</taxon>
        <taxon>Microsporidia</taxon>
        <taxon>Unikaryonidae</taxon>
        <taxon>Encephalitozoon</taxon>
    </lineage>
</organism>
<evidence type="ECO:0000256" key="6">
    <source>
        <dbReference type="RuleBase" id="RU367024"/>
    </source>
</evidence>
<dbReference type="InterPro" id="IPR036157">
    <property type="entry name" value="dUTPase-like_sf"/>
</dbReference>
<dbReference type="InterPro" id="IPR029054">
    <property type="entry name" value="dUTPase-like"/>
</dbReference>
<evidence type="ECO:0000256" key="4">
    <source>
        <dbReference type="ARBA" id="ARBA00022801"/>
    </source>
</evidence>
<comment type="pathway">
    <text evidence="1 6">Pyrimidine metabolism; dUMP biosynthesis; dUMP from dCTP (dUTP route): step 2/2.</text>
</comment>
<keyword evidence="5 6" id="KW-0546">Nucleotide metabolism</keyword>
<comment type="cofactor">
    <cofactor evidence="6">
        <name>Mg(2+)</name>
        <dbReference type="ChEBI" id="CHEBI:18420"/>
    </cofactor>
</comment>
<keyword evidence="4 6" id="KW-0378">Hydrolase</keyword>
<dbReference type="PANTHER" id="PTHR11241:SF0">
    <property type="entry name" value="DEOXYURIDINE 5'-TRIPHOSPHATE NUCLEOTIDOHYDROLASE"/>
    <property type="match status" value="1"/>
</dbReference>
<dbReference type="EC" id="3.6.1.23" evidence="6"/>
<dbReference type="NCBIfam" id="TIGR00576">
    <property type="entry name" value="dut"/>
    <property type="match status" value="1"/>
</dbReference>
<evidence type="ECO:0000256" key="3">
    <source>
        <dbReference type="ARBA" id="ARBA00011233"/>
    </source>
</evidence>
<comment type="function">
    <text evidence="6">Involved in nucleotide metabolism via production of dUMP, the immediate precursor of thymidine nucleotides, and decreases the intracellular concentration of dUTP so that uracil cannot be incorporated into DNA.</text>
</comment>
<keyword evidence="6" id="KW-0479">Metal-binding</keyword>
<dbReference type="VEuPathDB" id="MicrosporidiaDB:AEWQ_060370"/>
<dbReference type="Pfam" id="PF00692">
    <property type="entry name" value="dUTPase"/>
    <property type="match status" value="1"/>
</dbReference>
<proteinExistence type="inferred from homology"/>
<name>M1K9F2_ENCCN</name>
<dbReference type="VEuPathDB" id="MicrosporidiaDB:M970_060380"/>
<dbReference type="PANTHER" id="PTHR11241">
    <property type="entry name" value="DEOXYURIDINE 5'-TRIPHOSPHATE NUCLEOTIDOHYDROLASE"/>
    <property type="match status" value="1"/>
</dbReference>
<dbReference type="GO" id="GO:0046081">
    <property type="term" value="P:dUTP catabolic process"/>
    <property type="evidence" value="ECO:0007669"/>
    <property type="project" value="UniProtKB-UniRule"/>
</dbReference>
<gene>
    <name evidence="8" type="ORF">ECU06_0430</name>
</gene>
<accession>M1K9F2</accession>
<evidence type="ECO:0000313" key="8">
    <source>
        <dbReference type="EMBL" id="AGE95765.1"/>
    </source>
</evidence>
<comment type="catalytic activity">
    <reaction evidence="6">
        <text>dUTP + H2O = dUMP + diphosphate + H(+)</text>
        <dbReference type="Rhea" id="RHEA:10248"/>
        <dbReference type="ChEBI" id="CHEBI:15377"/>
        <dbReference type="ChEBI" id="CHEBI:15378"/>
        <dbReference type="ChEBI" id="CHEBI:33019"/>
        <dbReference type="ChEBI" id="CHEBI:61555"/>
        <dbReference type="ChEBI" id="CHEBI:246422"/>
        <dbReference type="EC" id="3.6.1.23"/>
    </reaction>
</comment>
<dbReference type="EMBL" id="KC513609">
    <property type="protein sequence ID" value="AGE95765.1"/>
    <property type="molecule type" value="Genomic_DNA"/>
</dbReference>
<dbReference type="SUPFAM" id="SSF51283">
    <property type="entry name" value="dUTPase-like"/>
    <property type="match status" value="1"/>
</dbReference>
<comment type="subunit">
    <text evidence="3 6">Homotrimer.</text>
</comment>
<comment type="similarity">
    <text evidence="2 6">Belongs to the dUTPase family.</text>
</comment>
<evidence type="ECO:0000256" key="5">
    <source>
        <dbReference type="ARBA" id="ARBA00023080"/>
    </source>
</evidence>
<dbReference type="VEuPathDB" id="MicrosporidiaDB:ECU06_0430"/>
<dbReference type="Gene3D" id="2.70.40.10">
    <property type="match status" value="1"/>
</dbReference>
<dbReference type="InterPro" id="IPR008181">
    <property type="entry name" value="dUTPase"/>
</dbReference>
<evidence type="ECO:0000256" key="1">
    <source>
        <dbReference type="ARBA" id="ARBA00005142"/>
    </source>
</evidence>
<dbReference type="GO" id="GO:0000287">
    <property type="term" value="F:magnesium ion binding"/>
    <property type="evidence" value="ECO:0007669"/>
    <property type="project" value="UniProtKB-UniRule"/>
</dbReference>
<dbReference type="SMR" id="M1K9F2"/>
<reference evidence="8" key="1">
    <citation type="journal article" date="2013" name="Eukaryot. Cell">
        <title>Extremely Reduced Levels of Heterozygosity in the Vertebrate Pathogen Encephalitozoon cuniculi.</title>
        <authorList>
            <person name="Selman M."/>
            <person name="Sak B."/>
            <person name="Kvac M."/>
            <person name="Farinelli L."/>
            <person name="Weiss L.M."/>
            <person name="Corradi N."/>
        </authorList>
    </citation>
    <scope>NUCLEOTIDE SEQUENCE</scope>
</reference>
<dbReference type="UniPathway" id="UPA00610">
    <property type="reaction ID" value="UER00666"/>
</dbReference>
<protein>
    <recommendedName>
        <fullName evidence="6">Deoxyuridine 5'-triphosphate nucleotidohydrolase</fullName>
        <shortName evidence="6">dUTPase</shortName>
        <ecNumber evidence="6">3.6.1.23</ecNumber>
    </recommendedName>
    <alternativeName>
        <fullName evidence="6">dUTP pyrophosphatase</fullName>
    </alternativeName>
</protein>
<dbReference type="VEuPathDB" id="MicrosporidiaDB:AEWR_060380"/>
<dbReference type="AlphaFoldDB" id="M1K9F2"/>
<dbReference type="OMA" id="HEGVIIN"/>
<evidence type="ECO:0000256" key="2">
    <source>
        <dbReference type="ARBA" id="ARBA00006581"/>
    </source>
</evidence>